<gene>
    <name evidence="1" type="primary">cas7e</name>
    <name evidence="1" type="ORF">RIF23_05720</name>
</gene>
<accession>A0ABU2H4L3</accession>
<reference evidence="2" key="1">
    <citation type="submission" date="2023-07" db="EMBL/GenBank/DDBJ databases">
        <title>Novel species in the genus Lipingzhangella isolated from Sambhar Salt Lake.</title>
        <authorList>
            <person name="Jiya N."/>
            <person name="Kajale S."/>
            <person name="Sharma A."/>
        </authorList>
    </citation>
    <scope>NUCLEOTIDE SEQUENCE [LARGE SCALE GENOMIC DNA]</scope>
    <source>
        <strain evidence="2">LS1_29</strain>
    </source>
</reference>
<comment type="caution">
    <text evidence="1">The sequence shown here is derived from an EMBL/GenBank/DDBJ whole genome shotgun (WGS) entry which is preliminary data.</text>
</comment>
<dbReference type="Proteomes" id="UP001250214">
    <property type="component" value="Unassembled WGS sequence"/>
</dbReference>
<proteinExistence type="predicted"/>
<dbReference type="RefSeq" id="WP_310911329.1">
    <property type="nucleotide sequence ID" value="NZ_JAVLVT010000002.1"/>
</dbReference>
<dbReference type="NCBIfam" id="TIGR01869">
    <property type="entry name" value="casC_Cse4"/>
    <property type="match status" value="1"/>
</dbReference>
<evidence type="ECO:0000313" key="1">
    <source>
        <dbReference type="EMBL" id="MDS1269790.1"/>
    </source>
</evidence>
<sequence length="378" mass="40883">MTTPAYLDIHALQTLPYSNVNRDDLGMPKVVEYGGRERTRVSSQSWKRAVRHQVESRLGDPAVRTRRIIQAVAERLTARGWDTELAEVAGRQVVAAAGKGIKLEQDKEGQPPSTSVLLYLPTPGLDELAELAAAHEGQLRPLLGKKDPKPVLPSAEITEILRSRNATINLFGRMLAELPGADVDGAVQFAHAFTVHGTEVETDFFTAVDDIDSPVDDHGSAHMNVGQFSAGTFYRYANINLATLYQNLGEDTAAARELVTEFLAAFLATVPGGKQTATAAMTIPELVHVAVRGDRPISFAPAFEQPVANTHGYAAAAREQLSGYAAQLHRLWGTDDLHYSAHAGLDTEDDKLPGLGQRRESYPVLRSEAVDAAFGAAQ</sequence>
<protein>
    <submittedName>
        <fullName evidence="1">Type I-E CRISPR-associated protein Cas7/Cse4/CasC</fullName>
    </submittedName>
</protein>
<dbReference type="InterPro" id="IPR010148">
    <property type="entry name" value="CRISPR-assoc_prot_CT1975"/>
</dbReference>
<organism evidence="1 2">
    <name type="scientific">Lipingzhangella rawalii</name>
    <dbReference type="NCBI Taxonomy" id="2055835"/>
    <lineage>
        <taxon>Bacteria</taxon>
        <taxon>Bacillati</taxon>
        <taxon>Actinomycetota</taxon>
        <taxon>Actinomycetes</taxon>
        <taxon>Streptosporangiales</taxon>
        <taxon>Nocardiopsidaceae</taxon>
        <taxon>Lipingzhangella</taxon>
    </lineage>
</organism>
<name>A0ABU2H4L3_9ACTN</name>
<keyword evidence="2" id="KW-1185">Reference proteome</keyword>
<dbReference type="EMBL" id="JAVLVT010000002">
    <property type="protein sequence ID" value="MDS1269790.1"/>
    <property type="molecule type" value="Genomic_DNA"/>
</dbReference>
<evidence type="ECO:0000313" key="2">
    <source>
        <dbReference type="Proteomes" id="UP001250214"/>
    </source>
</evidence>
<dbReference type="Pfam" id="PF09344">
    <property type="entry name" value="Cas_CT1975"/>
    <property type="match status" value="1"/>
</dbReference>